<dbReference type="OrthoDB" id="5795902at2759"/>
<proteinExistence type="inferred from homology"/>
<evidence type="ECO:0000256" key="3">
    <source>
        <dbReference type="ARBA" id="ARBA00023295"/>
    </source>
</evidence>
<dbReference type="Proteomes" id="UP000274756">
    <property type="component" value="Unassembled WGS sequence"/>
</dbReference>
<dbReference type="InterPro" id="IPR017853">
    <property type="entry name" value="GH"/>
</dbReference>
<dbReference type="InterPro" id="IPR013785">
    <property type="entry name" value="Aldolase_TIM"/>
</dbReference>
<dbReference type="SUPFAM" id="SSF51011">
    <property type="entry name" value="Glycosyl hydrolase domain"/>
    <property type="match status" value="1"/>
</dbReference>
<organism evidence="7 9">
    <name type="scientific">Dracunculus medinensis</name>
    <name type="common">Guinea worm</name>
    <dbReference type="NCBI Taxonomy" id="318479"/>
    <lineage>
        <taxon>Eukaryota</taxon>
        <taxon>Metazoa</taxon>
        <taxon>Ecdysozoa</taxon>
        <taxon>Nematoda</taxon>
        <taxon>Chromadorea</taxon>
        <taxon>Rhabditida</taxon>
        <taxon>Spirurina</taxon>
        <taxon>Dracunculoidea</taxon>
        <taxon>Dracunculidae</taxon>
        <taxon>Dracunculus</taxon>
    </lineage>
</organism>
<dbReference type="PANTHER" id="PTHR11452">
    <property type="entry name" value="ALPHA-GALACTOSIDASE/ALPHA-N-ACETYLGALACTOSAMINIDASE"/>
    <property type="match status" value="1"/>
</dbReference>
<dbReference type="WBParaSite" id="DME_0001065201-mRNA-1">
    <property type="protein sequence ID" value="DME_0001065201-mRNA-1"/>
    <property type="gene ID" value="DME_0001065201"/>
</dbReference>
<evidence type="ECO:0000313" key="9">
    <source>
        <dbReference type="WBParaSite" id="DME_0001065201-mRNA-1"/>
    </source>
</evidence>
<keyword evidence="4" id="KW-1015">Disulfide bond</keyword>
<feature type="signal peptide" evidence="5">
    <location>
        <begin position="1"/>
        <end position="18"/>
    </location>
</feature>
<dbReference type="InterPro" id="IPR000111">
    <property type="entry name" value="Glyco_hydro_27/36_CS"/>
</dbReference>
<evidence type="ECO:0000256" key="4">
    <source>
        <dbReference type="RuleBase" id="RU361168"/>
    </source>
</evidence>
<keyword evidence="2 4" id="KW-0378">Hydrolase</keyword>
<evidence type="ECO:0000313" key="8">
    <source>
        <dbReference type="Proteomes" id="UP000274756"/>
    </source>
</evidence>
<evidence type="ECO:0000256" key="5">
    <source>
        <dbReference type="SAM" id="SignalP"/>
    </source>
</evidence>
<name>A0A0N4URH1_DRAME</name>
<sequence length="398" mass="45355">MINKFLFISFLFILYTKALDNGLARTPPMGWMSWTKFMCQTDCETHPYTCISEKLYMQMADILVQEGYVKSGYNTVHIDDCWMESQRDLNGRLVADRKRFPSGIAALANFMHSRGLKLGIYEDYGTRTCAGFPGSYLHEKVDAETFADWKVDYLKLDGCYIDTFLMPEGYARMGMFLNSTGRPIVYSCSWPAYLINHPEKIDYNLVGRTCNLWRNFDDISLSWNSIKSIIDYYDHNQDKFIPAQKPGQWHDPDMIIVGNREITPDQAKVQMSIWSIWSAPLIMSNDLRTIAPVFKRILLNPAVIAIDQDPLGIMGRLVANTTNIGVYVKPVTPCKGNHCSYAVADVKVMLLKLGLTNPNGYSVEDLWSGQYKGIIYPNNTYHVVVNPTGVDFWKATVI</sequence>
<dbReference type="PROSITE" id="PS00512">
    <property type="entry name" value="ALPHA_GALACTOSIDASE"/>
    <property type="match status" value="1"/>
</dbReference>
<dbReference type="Gene3D" id="3.20.20.70">
    <property type="entry name" value="Aldolase class I"/>
    <property type="match status" value="1"/>
</dbReference>
<reference evidence="6 8" key="2">
    <citation type="submission" date="2018-11" db="EMBL/GenBank/DDBJ databases">
        <authorList>
            <consortium name="Pathogen Informatics"/>
        </authorList>
    </citation>
    <scope>NUCLEOTIDE SEQUENCE [LARGE SCALE GENOMIC DNA]</scope>
</reference>
<protein>
    <recommendedName>
        <fullName evidence="4">Alpha-galactosidase</fullName>
        <ecNumber evidence="4">3.2.1.-</ecNumber>
    </recommendedName>
</protein>
<evidence type="ECO:0000313" key="7">
    <source>
        <dbReference type="Proteomes" id="UP000038040"/>
    </source>
</evidence>
<evidence type="ECO:0000256" key="1">
    <source>
        <dbReference type="ARBA" id="ARBA00009743"/>
    </source>
</evidence>
<dbReference type="PANTHER" id="PTHR11452:SF83">
    <property type="entry name" value="ALPHA-GALACTOSIDASE"/>
    <property type="match status" value="1"/>
</dbReference>
<dbReference type="SUPFAM" id="SSF51445">
    <property type="entry name" value="(Trans)glycosidases"/>
    <property type="match status" value="1"/>
</dbReference>
<dbReference type="PRINTS" id="PR00740">
    <property type="entry name" value="GLHYDRLASE27"/>
</dbReference>
<dbReference type="Pfam" id="PF16499">
    <property type="entry name" value="Melibiase_2"/>
    <property type="match status" value="1"/>
</dbReference>
<comment type="similarity">
    <text evidence="1 4">Belongs to the glycosyl hydrolase 27 family.</text>
</comment>
<comment type="subunit">
    <text evidence="4">Homodimer.</text>
</comment>
<keyword evidence="8" id="KW-1185">Reference proteome</keyword>
<dbReference type="STRING" id="318479.A0A0N4URH1"/>
<keyword evidence="5" id="KW-0732">Signal</keyword>
<dbReference type="FunFam" id="3.20.20.70:FF:000197">
    <property type="entry name" value="Alpha-galactosidase"/>
    <property type="match status" value="1"/>
</dbReference>
<dbReference type="GO" id="GO:0009311">
    <property type="term" value="P:oligosaccharide metabolic process"/>
    <property type="evidence" value="ECO:0007669"/>
    <property type="project" value="TreeGrafter"/>
</dbReference>
<dbReference type="GO" id="GO:0016139">
    <property type="term" value="P:glycoside catabolic process"/>
    <property type="evidence" value="ECO:0007669"/>
    <property type="project" value="TreeGrafter"/>
</dbReference>
<dbReference type="AlphaFoldDB" id="A0A0N4URH1"/>
<keyword evidence="3 4" id="KW-0326">Glycosidase</keyword>
<accession>A0A0N4URH1</accession>
<gene>
    <name evidence="6" type="ORF">DME_LOCUS4073</name>
</gene>
<dbReference type="GO" id="GO:0005737">
    <property type="term" value="C:cytoplasm"/>
    <property type="evidence" value="ECO:0007669"/>
    <property type="project" value="TreeGrafter"/>
</dbReference>
<dbReference type="Proteomes" id="UP000038040">
    <property type="component" value="Unplaced"/>
</dbReference>
<evidence type="ECO:0000313" key="6">
    <source>
        <dbReference type="EMBL" id="VDN54100.1"/>
    </source>
</evidence>
<dbReference type="Gene3D" id="2.60.40.1180">
    <property type="entry name" value="Golgi alpha-mannosidase II"/>
    <property type="match status" value="1"/>
</dbReference>
<dbReference type="InterPro" id="IPR002241">
    <property type="entry name" value="Glyco_hydro_27"/>
</dbReference>
<feature type="chain" id="PRO_5033229972" description="Alpha-galactosidase" evidence="5">
    <location>
        <begin position="19"/>
        <end position="398"/>
    </location>
</feature>
<dbReference type="InterPro" id="IPR013780">
    <property type="entry name" value="Glyco_hydro_b"/>
</dbReference>
<evidence type="ECO:0000256" key="2">
    <source>
        <dbReference type="ARBA" id="ARBA00022801"/>
    </source>
</evidence>
<dbReference type="EC" id="3.2.1.-" evidence="4"/>
<dbReference type="GO" id="GO:0004557">
    <property type="term" value="F:alpha-galactosidase activity"/>
    <property type="evidence" value="ECO:0007669"/>
    <property type="project" value="TreeGrafter"/>
</dbReference>
<dbReference type="EMBL" id="UYYG01000271">
    <property type="protein sequence ID" value="VDN54100.1"/>
    <property type="molecule type" value="Genomic_DNA"/>
</dbReference>
<dbReference type="CDD" id="cd14792">
    <property type="entry name" value="GH27"/>
    <property type="match status" value="1"/>
</dbReference>
<reference evidence="9" key="1">
    <citation type="submission" date="2017-02" db="UniProtKB">
        <authorList>
            <consortium name="WormBaseParasite"/>
        </authorList>
    </citation>
    <scope>IDENTIFICATION</scope>
</reference>